<sequence length="1272" mass="141377">MPPKRPKALEKAARAPGQSQIRQFLRKLLKDDAKTATGSTARSPTSSKTQKGSSEDKGTFSLKPLGASSKDKQSSTATKPQHAPAMSKKSPKGSTGNSTESTKSQASPKSKKTATGPMENSTTSSTTQDVFSEDKTAANSTVRGHAPAVKDHSNVPVAQDISSSQFSPNISLNLQTTRKPQTNGKHVISPLHSSGVSTSPARHVAPSNINSTTPSNGNHKHCPISDIERYKQPPTDSIPSFPPHNLVDSTDSSVALANPPVSNAKKRKRGSQEDEESQASDSSPSPKVPRRSEHDRSHNLSSIAQVTKTTVSESDRRELPHIPTLRKPAAPRGRGHTEAAKVARLQVEESDDDCNEDIEMVDSDAAEEALYEQYLRETALKCVCKRVGLCRMIRTKCSKYMQLCYILSGMPLEGRASTLPKLLAQNPNPPLKLWNIIKKLGGLENAQKALKGVTHNGTHIEHGWAPWFLLPATPERVRDEIRDNYEADPATAQLDALTMGIGGKDGILMHDLDGTIWNSAYMNRVFQDYSLPTRATILVDLAIALGCQTIERYGPAYGMAPLDHTKLNRIPLDVRIRNAIHDCARPRNVMGRLDMGSKAAAEWTLEGFGLTDWKTFPRAGTRPLHRLEQRIMSRSDHNKWGLKTRRHQINTRLTPREMELWEKTPRRVKLAERRHESLREWSTKKLLQAAHTCKTATSAINAGILDYSKTVIIRSKTGARVTLPTLNDPTPGSTLQMRTLLMCAVHFQHVFEAACNAAQDGHSQEWDHLLDQNYVLAVILSFWIKHRGICPITGQPLLVEAVRHSMSISMGKKNHQRAMSSGSKIASCEERTPYDRGTFEDPTGFLSFQDYEKLFHSGNFILESAIHNIAQNNLSPKATFAGIHTTLIVSVEIMRQVFAKYPDIDMLMAIFKYQLLEVGHTDMLQGFIDRYGEPPELDITWEFSIPIMEHHLGDTPKLPFPHDGHPPPIRRPPILPCILLQPIPILHSMESNRSDVPNDSASEEEPSVNPTPPRPLDNNNNSCFINALLQCLSGIDFFLDILHSRDAQDHGQPLMRAFSNLFVQMDTCDSCELNSLMQQLRIELAAGSNGLRITVGQPGSSLEVYDWVCSQLDTVQSLLPAVVSLSSNCNCLPREGPGLPWIAVKPGHYGNSPMYEALTSHMSESMRCMHGERSFDILQSPAALVFHDDQVTRRSRAPIPERYLVLDVSCYELAGVACYEGNEQMTNGHWFAFTLRGDRWYYTNDRSIHPSSYKEASSDARGAIYFYRRIEQ</sequence>
<dbReference type="Gene3D" id="3.90.70.10">
    <property type="entry name" value="Cysteine proteinases"/>
    <property type="match status" value="2"/>
</dbReference>
<evidence type="ECO:0000313" key="4">
    <source>
        <dbReference type="Proteomes" id="UP000007148"/>
    </source>
</evidence>
<dbReference type="InterPro" id="IPR028889">
    <property type="entry name" value="USP"/>
</dbReference>
<feature type="compositionally biased region" description="Polar residues" evidence="1">
    <location>
        <begin position="160"/>
        <end position="184"/>
    </location>
</feature>
<gene>
    <name evidence="3" type="ORF">PIIN_09254</name>
</gene>
<feature type="region of interest" description="Disordered" evidence="1">
    <location>
        <begin position="1"/>
        <end position="339"/>
    </location>
</feature>
<name>G4TVC7_SERID</name>
<feature type="compositionally biased region" description="Polar residues" evidence="1">
    <location>
        <begin position="990"/>
        <end position="1000"/>
    </location>
</feature>
<organism evidence="3 4">
    <name type="scientific">Serendipita indica (strain DSM 11827)</name>
    <name type="common">Root endophyte fungus</name>
    <name type="synonym">Piriformospora indica</name>
    <dbReference type="NCBI Taxonomy" id="1109443"/>
    <lineage>
        <taxon>Eukaryota</taxon>
        <taxon>Fungi</taxon>
        <taxon>Dikarya</taxon>
        <taxon>Basidiomycota</taxon>
        <taxon>Agaricomycotina</taxon>
        <taxon>Agaricomycetes</taxon>
        <taxon>Sebacinales</taxon>
        <taxon>Serendipitaceae</taxon>
        <taxon>Serendipita</taxon>
    </lineage>
</organism>
<dbReference type="GO" id="GO:0004843">
    <property type="term" value="F:cysteine-type deubiquitinase activity"/>
    <property type="evidence" value="ECO:0007669"/>
    <property type="project" value="InterPro"/>
</dbReference>
<evidence type="ECO:0000256" key="1">
    <source>
        <dbReference type="SAM" id="MobiDB-lite"/>
    </source>
</evidence>
<dbReference type="InterPro" id="IPR038765">
    <property type="entry name" value="Papain-like_cys_pep_sf"/>
</dbReference>
<dbReference type="PROSITE" id="PS50235">
    <property type="entry name" value="USP_3"/>
    <property type="match status" value="1"/>
</dbReference>
<evidence type="ECO:0000259" key="2">
    <source>
        <dbReference type="PROSITE" id="PS50235"/>
    </source>
</evidence>
<protein>
    <recommendedName>
        <fullName evidence="2">USP domain-containing protein</fullName>
    </recommendedName>
</protein>
<feature type="region of interest" description="Disordered" evidence="1">
    <location>
        <begin position="990"/>
        <end position="1015"/>
    </location>
</feature>
<feature type="compositionally biased region" description="Polar residues" evidence="1">
    <location>
        <begin position="92"/>
        <end position="108"/>
    </location>
</feature>
<keyword evidence="4" id="KW-1185">Reference proteome</keyword>
<dbReference type="AlphaFoldDB" id="G4TVC7"/>
<proteinExistence type="predicted"/>
<feature type="compositionally biased region" description="Polar residues" evidence="1">
    <location>
        <begin position="299"/>
        <end position="312"/>
    </location>
</feature>
<dbReference type="InParanoid" id="G4TVC7"/>
<evidence type="ECO:0000313" key="3">
    <source>
        <dbReference type="EMBL" id="CCA75270.1"/>
    </source>
</evidence>
<comment type="caution">
    <text evidence="3">The sequence shown here is derived from an EMBL/GenBank/DDBJ whole genome shotgun (WGS) entry which is preliminary data.</text>
</comment>
<feature type="compositionally biased region" description="Polar residues" evidence="1">
    <location>
        <begin position="191"/>
        <end position="200"/>
    </location>
</feature>
<feature type="compositionally biased region" description="Polar residues" evidence="1">
    <location>
        <begin position="118"/>
        <end position="130"/>
    </location>
</feature>
<dbReference type="EMBL" id="CAFZ01000422">
    <property type="protein sequence ID" value="CCA75270.1"/>
    <property type="molecule type" value="Genomic_DNA"/>
</dbReference>
<dbReference type="SUPFAM" id="SSF54001">
    <property type="entry name" value="Cysteine proteinases"/>
    <property type="match status" value="1"/>
</dbReference>
<reference evidence="3 4" key="1">
    <citation type="journal article" date="2011" name="PLoS Pathog.">
        <title>Endophytic Life Strategies Decoded by Genome and Transcriptome Analyses of the Mutualistic Root Symbiont Piriformospora indica.</title>
        <authorList>
            <person name="Zuccaro A."/>
            <person name="Lahrmann U."/>
            <person name="Guldener U."/>
            <person name="Langen G."/>
            <person name="Pfiffi S."/>
            <person name="Biedenkopf D."/>
            <person name="Wong P."/>
            <person name="Samans B."/>
            <person name="Grimm C."/>
            <person name="Basiewicz M."/>
            <person name="Murat C."/>
            <person name="Martin F."/>
            <person name="Kogel K.H."/>
        </authorList>
    </citation>
    <scope>NUCLEOTIDE SEQUENCE [LARGE SCALE GENOMIC DNA]</scope>
    <source>
        <strain evidence="3 4">DSM 11827</strain>
    </source>
</reference>
<dbReference type="InterPro" id="IPR001394">
    <property type="entry name" value="Peptidase_C19_UCH"/>
</dbReference>
<dbReference type="HOGENOM" id="CLU_263832_0_0_1"/>
<dbReference type="Pfam" id="PF00443">
    <property type="entry name" value="UCH"/>
    <property type="match status" value="1"/>
</dbReference>
<accession>G4TVC7</accession>
<feature type="compositionally biased region" description="Polar residues" evidence="1">
    <location>
        <begin position="36"/>
        <end position="52"/>
    </location>
</feature>
<dbReference type="Proteomes" id="UP000007148">
    <property type="component" value="Unassembled WGS sequence"/>
</dbReference>
<feature type="domain" description="USP" evidence="2">
    <location>
        <begin position="1014"/>
        <end position="1270"/>
    </location>
</feature>
<dbReference type="GO" id="GO:0016579">
    <property type="term" value="P:protein deubiquitination"/>
    <property type="evidence" value="ECO:0007669"/>
    <property type="project" value="InterPro"/>
</dbReference>
<feature type="compositionally biased region" description="Polar residues" evidence="1">
    <location>
        <begin position="207"/>
        <end position="217"/>
    </location>
</feature>